<dbReference type="Pfam" id="PF13516">
    <property type="entry name" value="LRR_6"/>
    <property type="match status" value="3"/>
</dbReference>
<gene>
    <name evidence="2" type="ORF">WA026_004852</name>
</gene>
<dbReference type="InterPro" id="IPR052394">
    <property type="entry name" value="LRR-containing"/>
</dbReference>
<feature type="compositionally biased region" description="Polar residues" evidence="1">
    <location>
        <begin position="479"/>
        <end position="497"/>
    </location>
</feature>
<proteinExistence type="predicted"/>
<dbReference type="Proteomes" id="UP001431783">
    <property type="component" value="Unassembled WGS sequence"/>
</dbReference>
<reference evidence="2 3" key="1">
    <citation type="submission" date="2023-03" db="EMBL/GenBank/DDBJ databases">
        <title>Genome insight into feeding habits of ladybird beetles.</title>
        <authorList>
            <person name="Li H.-S."/>
            <person name="Huang Y.-H."/>
            <person name="Pang H."/>
        </authorList>
    </citation>
    <scope>NUCLEOTIDE SEQUENCE [LARGE SCALE GENOMIC DNA]</scope>
    <source>
        <strain evidence="2">SYSU_2023b</strain>
        <tissue evidence="2">Whole body</tissue>
    </source>
</reference>
<dbReference type="SMART" id="SM00368">
    <property type="entry name" value="LRR_RI"/>
    <property type="match status" value="4"/>
</dbReference>
<dbReference type="Gene3D" id="3.80.10.10">
    <property type="entry name" value="Ribonuclease Inhibitor"/>
    <property type="match status" value="1"/>
</dbReference>
<feature type="compositionally biased region" description="Basic and acidic residues" evidence="1">
    <location>
        <begin position="448"/>
        <end position="458"/>
    </location>
</feature>
<dbReference type="AlphaFoldDB" id="A0AAW1ULE8"/>
<keyword evidence="3" id="KW-1185">Reference proteome</keyword>
<evidence type="ECO:0000313" key="2">
    <source>
        <dbReference type="EMBL" id="KAK9883909.1"/>
    </source>
</evidence>
<feature type="compositionally biased region" description="Basic residues" evidence="1">
    <location>
        <begin position="429"/>
        <end position="447"/>
    </location>
</feature>
<accession>A0AAW1ULE8</accession>
<dbReference type="SUPFAM" id="SSF52047">
    <property type="entry name" value="RNI-like"/>
    <property type="match status" value="1"/>
</dbReference>
<evidence type="ECO:0000313" key="3">
    <source>
        <dbReference type="Proteomes" id="UP001431783"/>
    </source>
</evidence>
<dbReference type="InterPro" id="IPR001611">
    <property type="entry name" value="Leu-rich_rpt"/>
</dbReference>
<dbReference type="EMBL" id="JARQZJ010000092">
    <property type="protein sequence ID" value="KAK9883909.1"/>
    <property type="molecule type" value="Genomic_DNA"/>
</dbReference>
<dbReference type="PANTHER" id="PTHR24114:SF2">
    <property type="entry name" value="F-BOX DOMAIN-CONTAINING PROTEIN-RELATED"/>
    <property type="match status" value="1"/>
</dbReference>
<comment type="caution">
    <text evidence="2">The sequence shown here is derived from an EMBL/GenBank/DDBJ whole genome shotgun (WGS) entry which is preliminary data.</text>
</comment>
<evidence type="ECO:0000256" key="1">
    <source>
        <dbReference type="SAM" id="MobiDB-lite"/>
    </source>
</evidence>
<dbReference type="InterPro" id="IPR032675">
    <property type="entry name" value="LRR_dom_sf"/>
</dbReference>
<feature type="region of interest" description="Disordered" evidence="1">
    <location>
        <begin position="596"/>
        <end position="649"/>
    </location>
</feature>
<dbReference type="PANTHER" id="PTHR24114">
    <property type="entry name" value="LEUCINE RICH REPEAT FAMILY PROTEIN"/>
    <property type="match status" value="1"/>
</dbReference>
<feature type="compositionally biased region" description="Polar residues" evidence="1">
    <location>
        <begin position="560"/>
        <end position="573"/>
    </location>
</feature>
<name>A0AAW1ULE8_9CUCU</name>
<sequence>MLEPTPIIGDECHTYKEMCKELEIFPIGRVCRSLFTGILNLKYYVPVEKQMKAICRTLEDNKFIQELNLQDNWLSVESCSYLMSLLQWNRTLTVLKLKECRIGPQGMAVLSESLGASFIEDLDLSFNSLGDEGIKNGIHGLGDNQKMKKLNLSHNELTEESAIYLNEILSSAGSLEELNLAWNCFNTVKGMKILCEGFKNAESLRWISLAWNGISKEQTVIPLARYVWRDLILQFLDLSNNLLKGNALKFIIRGISESKSLLHVKIGNNIFSPQQAFNSAQFLARPRTRPLKLLDMENMVVQRRFLDLLQRIREQGKDVIHGTVLTNYEIYGPYIPKVLFERCRYLGMKPKKKRRRKDFGQFVLSLPKRSITSSEFQAILQAKKFKSLLDYDLVTAVQNQYMNQKTQKIDCSQLVDDYMLLYPYTKLAPKKKRKARRRKGKNKKAKTRDKEKKSKPEVEEPPSVKVIVDNVFAEPSDVENITDNAPEPSKTTGSVNEDLQGEVNEKSIEKSAITTEGRKKKMKTKDGKRDSSKSQSIDLPSVKDVIDNSFVPPTAENEVENANQPLKTDSQTRQLDEPVQIDTAAEVVKSATELEKKGSLVAKPSFTTKAKKRASFAMTPTENENEIDTKREKNPLRASGVFILDESET</sequence>
<organism evidence="2 3">
    <name type="scientific">Henosepilachna vigintioctopunctata</name>
    <dbReference type="NCBI Taxonomy" id="420089"/>
    <lineage>
        <taxon>Eukaryota</taxon>
        <taxon>Metazoa</taxon>
        <taxon>Ecdysozoa</taxon>
        <taxon>Arthropoda</taxon>
        <taxon>Hexapoda</taxon>
        <taxon>Insecta</taxon>
        <taxon>Pterygota</taxon>
        <taxon>Neoptera</taxon>
        <taxon>Endopterygota</taxon>
        <taxon>Coleoptera</taxon>
        <taxon>Polyphaga</taxon>
        <taxon>Cucujiformia</taxon>
        <taxon>Coccinelloidea</taxon>
        <taxon>Coccinellidae</taxon>
        <taxon>Epilachninae</taxon>
        <taxon>Epilachnini</taxon>
        <taxon>Henosepilachna</taxon>
    </lineage>
</organism>
<protein>
    <submittedName>
        <fullName evidence="2">Uncharacterized protein</fullName>
    </submittedName>
</protein>
<feature type="region of interest" description="Disordered" evidence="1">
    <location>
        <begin position="429"/>
        <end position="578"/>
    </location>
</feature>